<evidence type="ECO:0000256" key="2">
    <source>
        <dbReference type="SAM" id="SignalP"/>
    </source>
</evidence>
<keyword evidence="2" id="KW-0732">Signal</keyword>
<dbReference type="PIRSF" id="PIRSF019083">
    <property type="entry name" value="UCP019083_VanZ"/>
    <property type="match status" value="1"/>
</dbReference>
<proteinExistence type="predicted"/>
<dbReference type="Proteomes" id="UP000317316">
    <property type="component" value="Unassembled WGS sequence"/>
</dbReference>
<keyword evidence="5" id="KW-1185">Reference proteome</keyword>
<name>A0A544T302_9BACI</name>
<dbReference type="InterPro" id="IPR016747">
    <property type="entry name" value="Phosphotransbutyrylase"/>
</dbReference>
<feature type="transmembrane region" description="Helical" evidence="1">
    <location>
        <begin position="124"/>
        <end position="142"/>
    </location>
</feature>
<sequence>MNKFISCTAVLLWMALIFYFSHQPANESNELSIGVTEVIVAAVEKVAPHSDFIVGNVNHFVRKNAHFFIFLVLGVLVMRSLRLSGIDRYKAGGLALFICILYAISDELHQLFVSGRGAQVRDVLIDSEGAFVGILVYVVVLFRNRVDG</sequence>
<evidence type="ECO:0000313" key="4">
    <source>
        <dbReference type="EMBL" id="TQR11846.1"/>
    </source>
</evidence>
<reference evidence="4 5" key="1">
    <citation type="submission" date="2019-05" db="EMBL/GenBank/DDBJ databases">
        <title>Psychrobacillus vulpis sp. nov., a new species isolated from feces of a red fox that inhabits in The Tablas de Daimiel Natural Park, Albacete, Spain.</title>
        <authorList>
            <person name="Rodriguez M."/>
            <person name="Reina J.C."/>
            <person name="Bejar V."/>
            <person name="Llamas I."/>
        </authorList>
    </citation>
    <scope>NUCLEOTIDE SEQUENCE [LARGE SCALE GENOMIC DNA]</scope>
    <source>
        <strain evidence="4 5">NEAU-3TGS17</strain>
    </source>
</reference>
<feature type="transmembrane region" description="Helical" evidence="1">
    <location>
        <begin position="88"/>
        <end position="104"/>
    </location>
</feature>
<evidence type="ECO:0000313" key="5">
    <source>
        <dbReference type="Proteomes" id="UP000317316"/>
    </source>
</evidence>
<keyword evidence="1" id="KW-0812">Transmembrane</keyword>
<feature type="domain" description="VanZ-like" evidence="3">
    <location>
        <begin position="9"/>
        <end position="140"/>
    </location>
</feature>
<protein>
    <submittedName>
        <fullName evidence="4">VanZ family protein</fullName>
    </submittedName>
</protein>
<feature type="transmembrane region" description="Helical" evidence="1">
    <location>
        <begin position="65"/>
        <end position="81"/>
    </location>
</feature>
<dbReference type="EMBL" id="VDGH01000008">
    <property type="protein sequence ID" value="TQR11846.1"/>
    <property type="molecule type" value="Genomic_DNA"/>
</dbReference>
<feature type="signal peptide" evidence="2">
    <location>
        <begin position="1"/>
        <end position="25"/>
    </location>
</feature>
<keyword evidence="1" id="KW-0472">Membrane</keyword>
<evidence type="ECO:0000256" key="1">
    <source>
        <dbReference type="SAM" id="Phobius"/>
    </source>
</evidence>
<dbReference type="RefSeq" id="WP_142539630.1">
    <property type="nucleotide sequence ID" value="NZ_BMIE01000001.1"/>
</dbReference>
<gene>
    <name evidence="4" type="ORF">FG382_14640</name>
</gene>
<keyword evidence="1" id="KW-1133">Transmembrane helix</keyword>
<evidence type="ECO:0000259" key="3">
    <source>
        <dbReference type="Pfam" id="PF04892"/>
    </source>
</evidence>
<feature type="chain" id="PRO_5039334336" evidence="2">
    <location>
        <begin position="26"/>
        <end position="148"/>
    </location>
</feature>
<dbReference type="InterPro" id="IPR006976">
    <property type="entry name" value="VanZ-like"/>
</dbReference>
<dbReference type="NCBIfam" id="NF037970">
    <property type="entry name" value="vanZ_1"/>
    <property type="match status" value="1"/>
</dbReference>
<dbReference type="OrthoDB" id="291892at2"/>
<dbReference type="AlphaFoldDB" id="A0A544T302"/>
<comment type="caution">
    <text evidence="4">The sequence shown here is derived from an EMBL/GenBank/DDBJ whole genome shotgun (WGS) entry which is preliminary data.</text>
</comment>
<dbReference type="Pfam" id="PF04892">
    <property type="entry name" value="VanZ"/>
    <property type="match status" value="1"/>
</dbReference>
<organism evidence="4 5">
    <name type="scientific">Psychrobacillus lasiicapitis</name>
    <dbReference type="NCBI Taxonomy" id="1636719"/>
    <lineage>
        <taxon>Bacteria</taxon>
        <taxon>Bacillati</taxon>
        <taxon>Bacillota</taxon>
        <taxon>Bacilli</taxon>
        <taxon>Bacillales</taxon>
        <taxon>Bacillaceae</taxon>
        <taxon>Psychrobacillus</taxon>
    </lineage>
</organism>
<accession>A0A544T302</accession>